<dbReference type="GO" id="GO:0008584">
    <property type="term" value="P:male gonad development"/>
    <property type="evidence" value="ECO:0007669"/>
    <property type="project" value="TreeGrafter"/>
</dbReference>
<evidence type="ECO:0000313" key="17">
    <source>
        <dbReference type="Proteomes" id="UP000005447"/>
    </source>
</evidence>
<dbReference type="EMBL" id="AAKN02052454">
    <property type="status" value="NOT_ANNOTATED_CDS"/>
    <property type="molecule type" value="Genomic_DNA"/>
</dbReference>
<evidence type="ECO:0000256" key="1">
    <source>
        <dbReference type="ARBA" id="ARBA00004479"/>
    </source>
</evidence>
<dbReference type="GeneTree" id="ENSGT00940000162784"/>
<dbReference type="InterPro" id="IPR006586">
    <property type="entry name" value="ADAM_Cys-rich"/>
</dbReference>
<feature type="region of interest" description="Disordered" evidence="10">
    <location>
        <begin position="692"/>
        <end position="725"/>
    </location>
</feature>
<dbReference type="PROSITE" id="PS50215">
    <property type="entry name" value="ADAM_MEPRO"/>
    <property type="match status" value="1"/>
</dbReference>
<evidence type="ECO:0000256" key="12">
    <source>
        <dbReference type="SAM" id="SignalP"/>
    </source>
</evidence>
<dbReference type="EMBL" id="AAKN02052449">
    <property type="status" value="NOT_ANNOTATED_CDS"/>
    <property type="molecule type" value="Genomic_DNA"/>
</dbReference>
<dbReference type="Pfam" id="PF01562">
    <property type="entry name" value="Pep_M12B_propep"/>
    <property type="match status" value="1"/>
</dbReference>
<dbReference type="HOGENOM" id="CLU_012714_4_3_1"/>
<evidence type="ECO:0000256" key="7">
    <source>
        <dbReference type="ARBA" id="ARBA00038664"/>
    </source>
</evidence>
<comment type="subcellular location">
    <subcellularLocation>
        <location evidence="1">Membrane</location>
        <topology evidence="1">Single-pass type I membrane protein</topology>
    </subcellularLocation>
</comment>
<dbReference type="GO" id="GO:0005886">
    <property type="term" value="C:plasma membrane"/>
    <property type="evidence" value="ECO:0007669"/>
    <property type="project" value="TreeGrafter"/>
</dbReference>
<evidence type="ECO:0000256" key="11">
    <source>
        <dbReference type="SAM" id="Phobius"/>
    </source>
</evidence>
<dbReference type="SMART" id="SM00608">
    <property type="entry name" value="ACR"/>
    <property type="match status" value="1"/>
</dbReference>
<feature type="disulfide bond" evidence="8">
    <location>
        <begin position="605"/>
        <end position="614"/>
    </location>
</feature>
<evidence type="ECO:0000256" key="9">
    <source>
        <dbReference type="PROSITE-ProRule" id="PRU00276"/>
    </source>
</evidence>
<dbReference type="PROSITE" id="PS00427">
    <property type="entry name" value="DISINTEGRIN_1"/>
    <property type="match status" value="1"/>
</dbReference>
<evidence type="ECO:0000256" key="8">
    <source>
        <dbReference type="PROSITE-ProRule" id="PRU00076"/>
    </source>
</evidence>
<dbReference type="FunFam" id="4.10.70.10:FF:000003">
    <property type="entry name" value="Disintegrin and metalloproteinase domain-containing protein 17"/>
    <property type="match status" value="1"/>
</dbReference>
<dbReference type="GO" id="GO:0007155">
    <property type="term" value="P:cell adhesion"/>
    <property type="evidence" value="ECO:0007669"/>
    <property type="project" value="TreeGrafter"/>
</dbReference>
<dbReference type="PROSITE" id="PS50026">
    <property type="entry name" value="EGF_3"/>
    <property type="match status" value="1"/>
</dbReference>
<dbReference type="OMA" id="DKTDTCH"/>
<dbReference type="SUPFAM" id="SSF57552">
    <property type="entry name" value="Blood coagulation inhibitor (disintegrin)"/>
    <property type="match status" value="1"/>
</dbReference>
<dbReference type="VEuPathDB" id="HostDB:ENSCPOG00000010554"/>
<dbReference type="GO" id="GO:0007339">
    <property type="term" value="P:binding of sperm to zona pellucida"/>
    <property type="evidence" value="ECO:0007669"/>
    <property type="project" value="TreeGrafter"/>
</dbReference>
<dbReference type="InterPro" id="IPR018358">
    <property type="entry name" value="Disintegrin_CS"/>
</dbReference>
<feature type="domain" description="EGF-like" evidence="13">
    <location>
        <begin position="581"/>
        <end position="615"/>
    </location>
</feature>
<dbReference type="PROSITE" id="PS50214">
    <property type="entry name" value="DISINTEGRIN_2"/>
    <property type="match status" value="1"/>
</dbReference>
<feature type="domain" description="Peptidase M12B" evidence="15">
    <location>
        <begin position="230"/>
        <end position="330"/>
    </location>
</feature>
<dbReference type="InParanoid" id="H0VH53"/>
<reference evidence="16" key="3">
    <citation type="submission" date="2025-09" db="UniProtKB">
        <authorList>
            <consortium name="Ensembl"/>
        </authorList>
    </citation>
    <scope>IDENTIFICATION</scope>
    <source>
        <strain evidence="16">2N</strain>
    </source>
</reference>
<feature type="compositionally biased region" description="Basic and acidic residues" evidence="10">
    <location>
        <begin position="711"/>
        <end position="725"/>
    </location>
</feature>
<gene>
    <name evidence="16" type="primary">LOC100379225</name>
</gene>
<evidence type="ECO:0000256" key="2">
    <source>
        <dbReference type="ARBA" id="ARBA00022536"/>
    </source>
</evidence>
<dbReference type="EMBL" id="AAKN02052451">
    <property type="status" value="NOT_ANNOTATED_CDS"/>
    <property type="molecule type" value="Genomic_DNA"/>
</dbReference>
<comment type="caution">
    <text evidence="8">Lacks conserved residue(s) required for the propagation of feature annotation.</text>
</comment>
<evidence type="ECO:0000259" key="14">
    <source>
        <dbReference type="PROSITE" id="PS50214"/>
    </source>
</evidence>
<dbReference type="EMBL" id="AAKN02052448">
    <property type="status" value="NOT_ANNOTATED_CDS"/>
    <property type="molecule type" value="Genomic_DNA"/>
</dbReference>
<dbReference type="Pfam" id="PF00200">
    <property type="entry name" value="Disintegrin"/>
    <property type="match status" value="1"/>
</dbReference>
<evidence type="ECO:0000256" key="10">
    <source>
        <dbReference type="SAM" id="MobiDB-lite"/>
    </source>
</evidence>
<evidence type="ECO:0008006" key="18">
    <source>
        <dbReference type="Google" id="ProtNLM"/>
    </source>
</evidence>
<feature type="chain" id="PRO_5013334139" description="Disintegrin and metalloproteinase domain-containing protein 5-like" evidence="12">
    <location>
        <begin position="17"/>
        <end position="725"/>
    </location>
</feature>
<keyword evidence="3 11" id="KW-0812">Transmembrane</keyword>
<reference evidence="16" key="2">
    <citation type="submission" date="2025-08" db="UniProtKB">
        <authorList>
            <consortium name="Ensembl"/>
        </authorList>
    </citation>
    <scope>IDENTIFICATION</scope>
    <source>
        <strain evidence="16">2N</strain>
    </source>
</reference>
<dbReference type="InterPro" id="IPR001762">
    <property type="entry name" value="Disintegrin_dom"/>
</dbReference>
<accession>H0VH53</accession>
<feature type="signal peptide" evidence="12">
    <location>
        <begin position="1"/>
        <end position="16"/>
    </location>
</feature>
<dbReference type="EMBL" id="AAKN02052450">
    <property type="status" value="NOT_ANNOTATED_CDS"/>
    <property type="molecule type" value="Genomic_DNA"/>
</dbReference>
<dbReference type="InterPro" id="IPR024079">
    <property type="entry name" value="MetalloPept_cat_dom_sf"/>
</dbReference>
<evidence type="ECO:0000259" key="15">
    <source>
        <dbReference type="PROSITE" id="PS50215"/>
    </source>
</evidence>
<dbReference type="InterPro" id="IPR002870">
    <property type="entry name" value="Peptidase_M12B_N"/>
</dbReference>
<dbReference type="Bgee" id="ENSCPOG00000010554">
    <property type="expression patterns" value="Expressed in testis and 3 other cell types or tissues"/>
</dbReference>
<dbReference type="InterPro" id="IPR000742">
    <property type="entry name" value="EGF"/>
</dbReference>
<keyword evidence="2 8" id="KW-0245">EGF-like domain</keyword>
<dbReference type="GO" id="GO:0004222">
    <property type="term" value="F:metalloendopeptidase activity"/>
    <property type="evidence" value="ECO:0007669"/>
    <property type="project" value="InterPro"/>
</dbReference>
<sequence length="725" mass="81594">MFLVLVLLTGLGRLYAGNNPRKTFVQTTVPERISSVDTRRHLEHNVAYNITLKGKSYVVRLKKESFLSSGSVIYFYDNRGVQRSQPLLPEMDCSYSGYVAGFPHSRVVFATCLGLRGVIQFENVSYAIEPLEVLSGFTHMIYEENNDNTHVPLFGKNNSYARIHNLESQGRRSVHKTTVSKLSPRYIDMYIVVNKNLVCLSIFIIIFKLFIISSSKKKKELSHDVAFRVMCLYPHELKLQFEHNICTLMFIEYPAGLSLESFAVIIVQLLSLSAGVMYDTSDSCYCSTDVCTMTQEAVFASGLKDFSTCSMDNFKYFASQYGLTCLRNTSYDMPIYKQFPPRRRRICGNSIREEGEECDCGTLRNCTHKKCCDPMQCRMKKGAKCGSGPCCTVDCQFQKANVLCRKSVDKDCDFDEYCNGRSGDCVHDTYAQNGHFCDSGGAFCFNGRCRTHDRQCQALIGGDSRGAPFACYDEVNSRGDVYGNCGRHQCYIQHALCGKLVCTWPHKQLVSRVNLSVVYAHVRDDICVATTKTVRKIIRDLSLTTVLLPEDRDETFVEDGTICGPGQYCDKWFCKEVQFINNGSCNAEIHCQGRGICNNLDNCHCHKGFVPPECAPKKGQFGSLDDGHLVETTKTSGFRKINMRRGYVVLSTKRFQLIFYIGIPVIIIVAAILIKQNQLGKLFCRGEKEHMSSVSEDGSRSVTLSATESKFPADTEHSNKEEDAQ</sequence>
<dbReference type="Gene3D" id="3.40.390.10">
    <property type="entry name" value="Collagenase (Catalytic Domain)"/>
    <property type="match status" value="1"/>
</dbReference>
<dbReference type="PANTHER" id="PTHR11905:SF28">
    <property type="entry name" value="DISINTEGRIN AND METALLOPROTEINASE DOMAIN-CONTAINING PROTEIN 5"/>
    <property type="match status" value="1"/>
</dbReference>
<evidence type="ECO:0000256" key="5">
    <source>
        <dbReference type="ARBA" id="ARBA00023136"/>
    </source>
</evidence>
<keyword evidence="4 11" id="KW-1133">Transmembrane helix</keyword>
<feature type="disulfide bond" evidence="9">
    <location>
        <begin position="286"/>
        <end position="291"/>
    </location>
</feature>
<dbReference type="InterPro" id="IPR036436">
    <property type="entry name" value="Disintegrin_dom_sf"/>
</dbReference>
<protein>
    <recommendedName>
        <fullName evidence="18">Disintegrin and metalloproteinase domain-containing protein 5-like</fullName>
    </recommendedName>
</protein>
<keyword evidence="6 8" id="KW-1015">Disulfide bond</keyword>
<feature type="domain" description="Disintegrin" evidence="14">
    <location>
        <begin position="344"/>
        <end position="433"/>
    </location>
</feature>
<dbReference type="EMBL" id="AAKN02052447">
    <property type="status" value="NOT_ANNOTATED_CDS"/>
    <property type="molecule type" value="Genomic_DNA"/>
</dbReference>
<dbReference type="FunCoup" id="H0VH53">
    <property type="interactions" value="9"/>
</dbReference>
<dbReference type="SMART" id="SM00050">
    <property type="entry name" value="DISIN"/>
    <property type="match status" value="1"/>
</dbReference>
<dbReference type="Pfam" id="PF08516">
    <property type="entry name" value="ADAM_CR"/>
    <property type="match status" value="1"/>
</dbReference>
<evidence type="ECO:0000259" key="13">
    <source>
        <dbReference type="PROSITE" id="PS50026"/>
    </source>
</evidence>
<feature type="transmembrane region" description="Helical" evidence="11">
    <location>
        <begin position="657"/>
        <end position="674"/>
    </location>
</feature>
<dbReference type="Proteomes" id="UP000005447">
    <property type="component" value="Unassembled WGS sequence"/>
</dbReference>
<dbReference type="InterPro" id="IPR001590">
    <property type="entry name" value="Peptidase_M12B"/>
</dbReference>
<dbReference type="Ensembl" id="ENSCPOT00000010649.3">
    <property type="protein sequence ID" value="ENSCPOP00000009474.3"/>
    <property type="gene ID" value="ENSCPOG00000010554.4"/>
</dbReference>
<dbReference type="SUPFAM" id="SSF55486">
    <property type="entry name" value="Metalloproteases ('zincins'), catalytic domain"/>
    <property type="match status" value="1"/>
</dbReference>
<name>H0VH53_CAVPO</name>
<evidence type="ECO:0000256" key="3">
    <source>
        <dbReference type="ARBA" id="ARBA00022692"/>
    </source>
</evidence>
<proteinExistence type="predicted"/>
<dbReference type="PROSITE" id="PS01186">
    <property type="entry name" value="EGF_2"/>
    <property type="match status" value="1"/>
</dbReference>
<dbReference type="GO" id="GO:0006508">
    <property type="term" value="P:proteolysis"/>
    <property type="evidence" value="ECO:0007669"/>
    <property type="project" value="InterPro"/>
</dbReference>
<dbReference type="PANTHER" id="PTHR11905">
    <property type="entry name" value="ADAM A DISINTEGRIN AND METALLOPROTEASE DOMAIN"/>
    <property type="match status" value="1"/>
</dbReference>
<organism evidence="16 17">
    <name type="scientific">Cavia porcellus</name>
    <name type="common">Guinea pig</name>
    <dbReference type="NCBI Taxonomy" id="10141"/>
    <lineage>
        <taxon>Eukaryota</taxon>
        <taxon>Metazoa</taxon>
        <taxon>Chordata</taxon>
        <taxon>Craniata</taxon>
        <taxon>Vertebrata</taxon>
        <taxon>Euteleostomi</taxon>
        <taxon>Mammalia</taxon>
        <taxon>Eutheria</taxon>
        <taxon>Euarchontoglires</taxon>
        <taxon>Glires</taxon>
        <taxon>Rodentia</taxon>
        <taxon>Hystricomorpha</taxon>
        <taxon>Caviidae</taxon>
        <taxon>Cavia</taxon>
    </lineage>
</organism>
<dbReference type="Gene3D" id="4.10.70.10">
    <property type="entry name" value="Disintegrin domain"/>
    <property type="match status" value="1"/>
</dbReference>
<keyword evidence="12" id="KW-0732">Signal</keyword>
<dbReference type="EMBL" id="AAKN02052452">
    <property type="status" value="NOT_ANNOTATED_CDS"/>
    <property type="molecule type" value="Genomic_DNA"/>
</dbReference>
<dbReference type="Pfam" id="PF01421">
    <property type="entry name" value="Reprolysin"/>
    <property type="match status" value="1"/>
</dbReference>
<keyword evidence="5 11" id="KW-0472">Membrane</keyword>
<keyword evidence="17" id="KW-1185">Reference proteome</keyword>
<evidence type="ECO:0000256" key="6">
    <source>
        <dbReference type="ARBA" id="ARBA00023157"/>
    </source>
</evidence>
<reference evidence="17" key="1">
    <citation type="journal article" date="2011" name="Nature">
        <title>A high-resolution map of human evolutionary constraint using 29 mammals.</title>
        <authorList>
            <person name="Lindblad-Toh K."/>
            <person name="Garber M."/>
            <person name="Zuk O."/>
            <person name="Lin M.F."/>
            <person name="Parker B.J."/>
            <person name="Washietl S."/>
            <person name="Kheradpour P."/>
            <person name="Ernst J."/>
            <person name="Jordan G."/>
            <person name="Mauceli E."/>
            <person name="Ward L.D."/>
            <person name="Lowe C.B."/>
            <person name="Holloway A.K."/>
            <person name="Clamp M."/>
            <person name="Gnerre S."/>
            <person name="Alfoldi J."/>
            <person name="Beal K."/>
            <person name="Chang J."/>
            <person name="Clawson H."/>
            <person name="Cuff J."/>
            <person name="Di Palma F."/>
            <person name="Fitzgerald S."/>
            <person name="Flicek P."/>
            <person name="Guttman M."/>
            <person name="Hubisz M.J."/>
            <person name="Jaffe D.B."/>
            <person name="Jungreis I."/>
            <person name="Kent W.J."/>
            <person name="Kostka D."/>
            <person name="Lara M."/>
            <person name="Martins A.L."/>
            <person name="Massingham T."/>
            <person name="Moltke I."/>
            <person name="Raney B.J."/>
            <person name="Rasmussen M.D."/>
            <person name="Robinson J."/>
            <person name="Stark A."/>
            <person name="Vilella A.J."/>
            <person name="Wen J."/>
            <person name="Xie X."/>
            <person name="Zody M.C."/>
            <person name="Baldwin J."/>
            <person name="Bloom T."/>
            <person name="Chin C.W."/>
            <person name="Heiman D."/>
            <person name="Nicol R."/>
            <person name="Nusbaum C."/>
            <person name="Young S."/>
            <person name="Wilkinson J."/>
            <person name="Worley K.C."/>
            <person name="Kovar C.L."/>
            <person name="Muzny D.M."/>
            <person name="Gibbs R.A."/>
            <person name="Cree A."/>
            <person name="Dihn H.H."/>
            <person name="Fowler G."/>
            <person name="Jhangiani S."/>
            <person name="Joshi V."/>
            <person name="Lee S."/>
            <person name="Lewis L.R."/>
            <person name="Nazareth L.V."/>
            <person name="Okwuonu G."/>
            <person name="Santibanez J."/>
            <person name="Warren W.C."/>
            <person name="Mardis E.R."/>
            <person name="Weinstock G.M."/>
            <person name="Wilson R.K."/>
            <person name="Delehaunty K."/>
            <person name="Dooling D."/>
            <person name="Fronik C."/>
            <person name="Fulton L."/>
            <person name="Fulton B."/>
            <person name="Graves T."/>
            <person name="Minx P."/>
            <person name="Sodergren E."/>
            <person name="Birney E."/>
            <person name="Margulies E.H."/>
            <person name="Herrero J."/>
            <person name="Green E.D."/>
            <person name="Haussler D."/>
            <person name="Siepel A."/>
            <person name="Goldman N."/>
            <person name="Pollard K.S."/>
            <person name="Pedersen J.S."/>
            <person name="Lander E.S."/>
            <person name="Kellis M."/>
        </authorList>
    </citation>
    <scope>NUCLEOTIDE SEQUENCE [LARGE SCALE GENOMIC DNA]</scope>
    <source>
        <strain evidence="17">2N</strain>
    </source>
</reference>
<evidence type="ECO:0000256" key="4">
    <source>
        <dbReference type="ARBA" id="ARBA00022989"/>
    </source>
</evidence>
<comment type="subunit">
    <text evidence="7">Interacts with TEX101.</text>
</comment>
<dbReference type="AlphaFoldDB" id="H0VH53"/>
<dbReference type="EMBL" id="AAKN02052453">
    <property type="status" value="NOT_ANNOTATED_CDS"/>
    <property type="molecule type" value="Genomic_DNA"/>
</dbReference>
<evidence type="ECO:0000313" key="16">
    <source>
        <dbReference type="Ensembl" id="ENSCPOP00000009474.3"/>
    </source>
</evidence>
<feature type="compositionally biased region" description="Polar residues" evidence="10">
    <location>
        <begin position="692"/>
        <end position="708"/>
    </location>
</feature>
<dbReference type="EMBL" id="AAKN02052446">
    <property type="status" value="NOT_ANNOTATED_CDS"/>
    <property type="molecule type" value="Genomic_DNA"/>
</dbReference>